<dbReference type="AlphaFoldDB" id="E3EJR8"/>
<protein>
    <submittedName>
        <fullName evidence="1">Uncharacterized protein</fullName>
    </submittedName>
</protein>
<name>E3EJR8_PAEPS</name>
<geneLocation type="plasmid" evidence="1 2">
    <name>pSC2</name>
</geneLocation>
<dbReference type="KEGG" id="ppm:PPSC2_26785"/>
<evidence type="ECO:0000313" key="2">
    <source>
        <dbReference type="Proteomes" id="UP000006868"/>
    </source>
</evidence>
<keyword evidence="1" id="KW-0614">Plasmid</keyword>
<dbReference type="Proteomes" id="UP000006868">
    <property type="component" value="Plasmid pSC2"/>
</dbReference>
<dbReference type="PATRIC" id="fig|886882.15.peg.5662"/>
<dbReference type="EMBL" id="CP002214">
    <property type="protein sequence ID" value="ADO59666.1"/>
    <property type="molecule type" value="Genomic_DNA"/>
</dbReference>
<accession>E3EJR8</accession>
<dbReference type="HOGENOM" id="CLU_1319884_0_0_9"/>
<reference evidence="1 2" key="1">
    <citation type="journal article" date="2011" name="J. Bacteriol.">
        <title>Complete genome sequence of Paenibacillus polymyxa SC2, a strain of plant growth-promoting Rhizobacterium with broad-spectrum antimicrobial activity.</title>
        <authorList>
            <person name="Ma M."/>
            <person name="Wang C."/>
            <person name="Ding Y."/>
            <person name="Li L."/>
            <person name="Shen D."/>
            <person name="Jiang X."/>
            <person name="Guan D."/>
            <person name="Cao F."/>
            <person name="Chen H."/>
            <person name="Feng R."/>
            <person name="Wang X."/>
            <person name="Ge Y."/>
            <person name="Yao L."/>
            <person name="Bing X."/>
            <person name="Yang X."/>
            <person name="Li J."/>
            <person name="Du B."/>
        </authorList>
    </citation>
    <scope>NUCLEOTIDE SEQUENCE [LARGE SCALE GENOMIC DNA]</scope>
    <source>
        <strain evidence="1 2">SC2</strain>
        <plasmid evidence="2">pSC2</plasmid>
    </source>
</reference>
<dbReference type="RefSeq" id="WP_013386080.1">
    <property type="nucleotide sequence ID" value="NC_014628.2"/>
</dbReference>
<gene>
    <name evidence="1" type="ORF">PPSC2_26785</name>
</gene>
<evidence type="ECO:0000313" key="1">
    <source>
        <dbReference type="EMBL" id="ADO59666.1"/>
    </source>
</evidence>
<dbReference type="OrthoDB" id="9990977at2"/>
<sequence>MSEFALLTIQKKLDHEKHPLYWNLYMAKKSKQSIDKVLQNEGIDSNLFGKIRFIENHQGIFVEHVSHDPEKAREQQLKCEMDVPSEWLMCFSYQDMKVIGLDMGVFEAEANMSDVFERLHWSEIENSNFDLFVKRDLLIKWLRKHSTRNDRIHLSSDWLFYHPEGKYDYEFVQRFINRRISELRKTVTCNHWSKDPLARLQPIQMTAS</sequence>
<organism evidence="1 2">
    <name type="scientific">Paenibacillus polymyxa (strain SC2)</name>
    <name type="common">Bacillus polymyxa</name>
    <dbReference type="NCBI Taxonomy" id="886882"/>
    <lineage>
        <taxon>Bacteria</taxon>
        <taxon>Bacillati</taxon>
        <taxon>Bacillota</taxon>
        <taxon>Bacilli</taxon>
        <taxon>Bacillales</taxon>
        <taxon>Paenibacillaceae</taxon>
        <taxon>Paenibacillus</taxon>
    </lineage>
</organism>
<proteinExistence type="predicted"/>